<organism evidence="2 3">
    <name type="scientific">Microcystis aeruginosa NIES-2549</name>
    <dbReference type="NCBI Taxonomy" id="1641812"/>
    <lineage>
        <taxon>Bacteria</taxon>
        <taxon>Bacillati</taxon>
        <taxon>Cyanobacteriota</taxon>
        <taxon>Cyanophyceae</taxon>
        <taxon>Oscillatoriophycideae</taxon>
        <taxon>Chroococcales</taxon>
        <taxon>Microcystaceae</taxon>
        <taxon>Microcystis</taxon>
    </lineage>
</organism>
<reference evidence="2 3" key="1">
    <citation type="journal article" date="2015" name="Genome Announc.">
        <title>Complete Genome Sequence of Microcystis aeruginosa NIES-2549, a Bloom-Forming Cyanobacterium from Lake Kasumigaura, Japan.</title>
        <authorList>
            <person name="Yamaguchi H."/>
            <person name="Suzuki S."/>
            <person name="Tanabe Y."/>
            <person name="Osana Y."/>
            <person name="Shimura Y."/>
            <person name="Ishida K."/>
            <person name="Kawachi M."/>
        </authorList>
    </citation>
    <scope>NUCLEOTIDE SEQUENCE [LARGE SCALE GENOMIC DNA]</scope>
    <source>
        <strain evidence="2 3">NIES-2549</strain>
        <plasmid evidence="3">Plasmid p1</plasmid>
    </source>
</reference>
<feature type="compositionally biased region" description="Basic and acidic residues" evidence="1">
    <location>
        <begin position="288"/>
        <end position="297"/>
    </location>
</feature>
<dbReference type="CDD" id="cd01029">
    <property type="entry name" value="TOPRIM_primases"/>
    <property type="match status" value="1"/>
</dbReference>
<dbReference type="Proteomes" id="UP000034103">
    <property type="component" value="Plasmid p1"/>
</dbReference>
<keyword evidence="2" id="KW-0614">Plasmid</keyword>
<dbReference type="InterPro" id="IPR034154">
    <property type="entry name" value="TOPRIM_DnaG/twinkle"/>
</dbReference>
<sequence>MPLKTTKKPQRLTIAVVSYFLKIKDITTMYSKYSETNGKSLVTVTKDNPCPHCGKPDWCYSIGDLSVCKRNHEPAPGWYKTDGADSEGHSYYAPIKEKETWAKPPRPAKTTHYYYPDRDGNPLIRVVRKDDGNGKKDFYQQHWDGKQWVKGLGEIKRENIPIYRYKGVKQAIANGESIFIVEGEGKADLLWSLGLPATCNLAGSGKWRETDSKDLEGASVILCPDRDVPGLKHCEAIAKDFPNAQWLYCFPDSPLWNHLPESRGADLKDWIDEGANKEDIIKGIGEKKPLKPQKTDKPNNVVSHPKFNPKPLETDKLGEVIDSLITENLTGSNREIKLASIAREFNLTQQQVTSIYKERLQENDQNLDKDDLYSDLENILKADSQRLDLTKVLPEKLANAINHHARLTGLRGEAYLTALLSGLSSTLHPDTALSLYPQTNWKVPPNLYAAIVALSGEGKSIIGRAMIADPLKSLIELDDQDYEAKLSEHKSSLANYEMLKKSKNKDDLSDSFPDGPPTKPTRRIRYFSGGTGEGIARYAANSQDKGMLLFRDEIAGLFKSANQYRGGRGSDSEDILEYFDGTPPITLRADPDKTLVCRKILLSIYGTIQPGVLEKLLGDKEDSSGQWARFIFCQLPPSTLDLDIDAAYPDLTPMLTDLYRHFDRLPVATYDLSRPARIP</sequence>
<dbReference type="EMBL" id="CP026286">
    <property type="protein sequence ID" value="AUW34291.1"/>
    <property type="molecule type" value="Genomic_DNA"/>
</dbReference>
<dbReference type="AlphaFoldDB" id="A0A2I8YXP8"/>
<proteinExistence type="predicted"/>
<dbReference type="InterPro" id="IPR025048">
    <property type="entry name" value="DUF3987"/>
</dbReference>
<protein>
    <submittedName>
        <fullName evidence="2">Uncharacterized protein</fullName>
    </submittedName>
</protein>
<dbReference type="Gene3D" id="3.40.1360.10">
    <property type="match status" value="1"/>
</dbReference>
<evidence type="ECO:0000256" key="1">
    <source>
        <dbReference type="SAM" id="MobiDB-lite"/>
    </source>
</evidence>
<evidence type="ECO:0000313" key="2">
    <source>
        <dbReference type="EMBL" id="AUW34291.1"/>
    </source>
</evidence>
<gene>
    <name evidence="2" type="ORF">myaer_p00010</name>
</gene>
<feature type="region of interest" description="Disordered" evidence="1">
    <location>
        <begin position="288"/>
        <end position="309"/>
    </location>
</feature>
<dbReference type="Pfam" id="PF13148">
    <property type="entry name" value="DUF3987"/>
    <property type="match status" value="1"/>
</dbReference>
<geneLocation type="plasmid" evidence="2">
    <name>p1</name>
</geneLocation>
<evidence type="ECO:0000313" key="3">
    <source>
        <dbReference type="Proteomes" id="UP000034103"/>
    </source>
</evidence>
<name>A0A2I8YXP8_MICAE</name>
<accession>A0A2I8YXP8</accession>